<name>A0A4R7BW62_9HYPH</name>
<proteinExistence type="inferred from homology"/>
<feature type="domain" description="Flagellar hook protein FlgE/F/G-like D1" evidence="11">
    <location>
        <begin position="96"/>
        <end position="159"/>
    </location>
</feature>
<dbReference type="InterPro" id="IPR012834">
    <property type="entry name" value="FlgG_G_neg"/>
</dbReference>
<dbReference type="Pfam" id="PF06429">
    <property type="entry name" value="Flg_bbr_C"/>
    <property type="match status" value="1"/>
</dbReference>
<dbReference type="Proteomes" id="UP000295122">
    <property type="component" value="Unassembled WGS sequence"/>
</dbReference>
<keyword evidence="12" id="KW-0969">Cilium</keyword>
<dbReference type="GO" id="GO:0071978">
    <property type="term" value="P:bacterial-type flagellum-dependent swarming motility"/>
    <property type="evidence" value="ECO:0007669"/>
    <property type="project" value="TreeGrafter"/>
</dbReference>
<keyword evidence="4 8" id="KW-0975">Bacterial flagellum</keyword>
<dbReference type="NCBIfam" id="TIGR02488">
    <property type="entry name" value="flgG_G_neg"/>
    <property type="match status" value="1"/>
</dbReference>
<keyword evidence="13" id="KW-1185">Reference proteome</keyword>
<dbReference type="AlphaFoldDB" id="A0A4R7BW62"/>
<dbReference type="EMBL" id="SNZR01000014">
    <property type="protein sequence ID" value="TDR88905.1"/>
    <property type="molecule type" value="Genomic_DNA"/>
</dbReference>
<evidence type="ECO:0000256" key="6">
    <source>
        <dbReference type="ARBA" id="ARBA00032912"/>
    </source>
</evidence>
<dbReference type="NCBIfam" id="TIGR03506">
    <property type="entry name" value="FlgEFG_subfam"/>
    <property type="match status" value="2"/>
</dbReference>
<gene>
    <name evidence="12" type="ORF">EV668_3390</name>
</gene>
<evidence type="ECO:0000313" key="13">
    <source>
        <dbReference type="Proteomes" id="UP000295122"/>
    </source>
</evidence>
<evidence type="ECO:0000259" key="10">
    <source>
        <dbReference type="Pfam" id="PF06429"/>
    </source>
</evidence>
<feature type="domain" description="Flagellar basal body rod protein N-terminal" evidence="9">
    <location>
        <begin position="4"/>
        <end position="34"/>
    </location>
</feature>
<dbReference type="RefSeq" id="WP_133772190.1">
    <property type="nucleotide sequence ID" value="NZ_SNZR01000014.1"/>
</dbReference>
<evidence type="ECO:0000256" key="8">
    <source>
        <dbReference type="RuleBase" id="RU362116"/>
    </source>
</evidence>
<comment type="subunit">
    <text evidence="5 8">The basal body constitutes a major portion of the flagellar organelle and consists of four rings (L,P,S, and M) mounted on a central rod. The rod consists of about 26 subunits of FlgG in the distal portion, and FlgB, FlgC and FlgF are thought to build up the proximal portion of the rod with about 6 subunits each.</text>
</comment>
<dbReference type="Pfam" id="PF22692">
    <property type="entry name" value="LlgE_F_G_D1"/>
    <property type="match status" value="1"/>
</dbReference>
<dbReference type="PROSITE" id="PS00588">
    <property type="entry name" value="FLAGELLA_BB_ROD"/>
    <property type="match status" value="1"/>
</dbReference>
<sequence length="263" mass="28268">MRALQSAATGMMAQELNVQVISNNIANLRTTGYKRQQAHFQDLLYQQYRRAGTQTSEQQNRVPAELALGSGVKTVATPRAMGQGNLTMTEKTYDVAIRGEGLFKIRMPDGRFAYSRDGSFDLDNTGQIVTRDGYVVEPGLIVPQNSTGVTISNTGQVQATLSGQTTPTIVGQIQLSRFINKTGLESIGDNLFIETAASGQAIDANPGTDGAGTLQQSYLEEANVNAVTEISALIAAQRAYEMNSKVVTAADQMLSSTSQMFRG</sequence>
<dbReference type="OrthoDB" id="9804559at2"/>
<protein>
    <recommendedName>
        <fullName evidence="3 7">Flagellar basal-body rod protein FlgG</fullName>
    </recommendedName>
    <alternativeName>
        <fullName evidence="6 8">Distal rod protein</fullName>
    </alternativeName>
</protein>
<dbReference type="InterPro" id="IPR010930">
    <property type="entry name" value="Flg_bb/hook_C_dom"/>
</dbReference>
<dbReference type="SUPFAM" id="SSF117143">
    <property type="entry name" value="Flagellar hook protein flgE"/>
    <property type="match status" value="1"/>
</dbReference>
<evidence type="ECO:0000256" key="2">
    <source>
        <dbReference type="ARBA" id="ARBA00009677"/>
    </source>
</evidence>
<evidence type="ECO:0000256" key="3">
    <source>
        <dbReference type="ARBA" id="ARBA00017948"/>
    </source>
</evidence>
<evidence type="ECO:0000256" key="4">
    <source>
        <dbReference type="ARBA" id="ARBA00023143"/>
    </source>
</evidence>
<evidence type="ECO:0000256" key="5">
    <source>
        <dbReference type="ARBA" id="ARBA00025933"/>
    </source>
</evidence>
<evidence type="ECO:0000313" key="12">
    <source>
        <dbReference type="EMBL" id="TDR88905.1"/>
    </source>
</evidence>
<dbReference type="InterPro" id="IPR019776">
    <property type="entry name" value="Flagellar_basal_body_rod_CS"/>
</dbReference>
<dbReference type="PANTHER" id="PTHR30435:SF19">
    <property type="entry name" value="FLAGELLAR BASAL-BODY ROD PROTEIN FLGG"/>
    <property type="match status" value="1"/>
</dbReference>
<comment type="subcellular location">
    <subcellularLocation>
        <location evidence="1 8">Bacterial flagellum basal body</location>
    </subcellularLocation>
</comment>
<accession>A0A4R7BW62</accession>
<dbReference type="InterPro" id="IPR053967">
    <property type="entry name" value="LlgE_F_G-like_D1"/>
</dbReference>
<reference evidence="12 13" key="1">
    <citation type="submission" date="2019-03" db="EMBL/GenBank/DDBJ databases">
        <title>Genomic Encyclopedia of Type Strains, Phase IV (KMG-IV): sequencing the most valuable type-strain genomes for metagenomic binning, comparative biology and taxonomic classification.</title>
        <authorList>
            <person name="Goeker M."/>
        </authorList>
    </citation>
    <scope>NUCLEOTIDE SEQUENCE [LARGE SCALE GENOMIC DNA]</scope>
    <source>
        <strain evidence="12 13">DSM 25903</strain>
    </source>
</reference>
<dbReference type="GO" id="GO:0009426">
    <property type="term" value="C:bacterial-type flagellum basal body, distal rod"/>
    <property type="evidence" value="ECO:0007669"/>
    <property type="project" value="UniProtKB-UniRule"/>
</dbReference>
<evidence type="ECO:0000256" key="1">
    <source>
        <dbReference type="ARBA" id="ARBA00004117"/>
    </source>
</evidence>
<feature type="domain" description="Flagellar basal-body/hook protein C-terminal" evidence="10">
    <location>
        <begin position="215"/>
        <end position="260"/>
    </location>
</feature>
<dbReference type="InterPro" id="IPR037925">
    <property type="entry name" value="FlgE/F/G-like"/>
</dbReference>
<evidence type="ECO:0000256" key="7">
    <source>
        <dbReference type="NCBIfam" id="TIGR02488"/>
    </source>
</evidence>
<evidence type="ECO:0000259" key="11">
    <source>
        <dbReference type="Pfam" id="PF22692"/>
    </source>
</evidence>
<keyword evidence="12" id="KW-0282">Flagellum</keyword>
<comment type="similarity">
    <text evidence="2 8">Belongs to the flagella basal body rod proteins family.</text>
</comment>
<keyword evidence="12" id="KW-0966">Cell projection</keyword>
<dbReference type="InterPro" id="IPR001444">
    <property type="entry name" value="Flag_bb_rod_N"/>
</dbReference>
<dbReference type="Pfam" id="PF00460">
    <property type="entry name" value="Flg_bb_rod"/>
    <property type="match status" value="1"/>
</dbReference>
<dbReference type="PANTHER" id="PTHR30435">
    <property type="entry name" value="FLAGELLAR PROTEIN"/>
    <property type="match status" value="1"/>
</dbReference>
<evidence type="ECO:0000259" key="9">
    <source>
        <dbReference type="Pfam" id="PF00460"/>
    </source>
</evidence>
<organism evidence="12 13">
    <name type="scientific">Enterovirga rhinocerotis</name>
    <dbReference type="NCBI Taxonomy" id="1339210"/>
    <lineage>
        <taxon>Bacteria</taxon>
        <taxon>Pseudomonadati</taxon>
        <taxon>Pseudomonadota</taxon>
        <taxon>Alphaproteobacteria</taxon>
        <taxon>Hyphomicrobiales</taxon>
        <taxon>Methylobacteriaceae</taxon>
        <taxon>Enterovirga</taxon>
    </lineage>
</organism>
<dbReference type="InterPro" id="IPR020013">
    <property type="entry name" value="Flagellar_FlgE/F/G"/>
</dbReference>
<comment type="caution">
    <text evidence="12">The sequence shown here is derived from an EMBL/GenBank/DDBJ whole genome shotgun (WGS) entry which is preliminary data.</text>
</comment>